<name>A0A067MBL3_BOTB1</name>
<accession>A0A067MBL3</accession>
<gene>
    <name evidence="2" type="ORF">BOTBODRAFT_406221</name>
</gene>
<organism evidence="2 3">
    <name type="scientific">Botryobasidium botryosum (strain FD-172 SS1)</name>
    <dbReference type="NCBI Taxonomy" id="930990"/>
    <lineage>
        <taxon>Eukaryota</taxon>
        <taxon>Fungi</taxon>
        <taxon>Dikarya</taxon>
        <taxon>Basidiomycota</taxon>
        <taxon>Agaricomycotina</taxon>
        <taxon>Agaricomycetes</taxon>
        <taxon>Cantharellales</taxon>
        <taxon>Botryobasidiaceae</taxon>
        <taxon>Botryobasidium</taxon>
    </lineage>
</organism>
<evidence type="ECO:0000313" key="3">
    <source>
        <dbReference type="Proteomes" id="UP000027195"/>
    </source>
</evidence>
<dbReference type="InParanoid" id="A0A067MBL3"/>
<dbReference type="OrthoDB" id="6365676at2759"/>
<evidence type="ECO:0000259" key="1">
    <source>
        <dbReference type="Pfam" id="PF12937"/>
    </source>
</evidence>
<protein>
    <recommendedName>
        <fullName evidence="1">F-box domain-containing protein</fullName>
    </recommendedName>
</protein>
<proteinExistence type="predicted"/>
<dbReference type="InterPro" id="IPR001810">
    <property type="entry name" value="F-box_dom"/>
</dbReference>
<dbReference type="Proteomes" id="UP000027195">
    <property type="component" value="Unassembled WGS sequence"/>
</dbReference>
<feature type="domain" description="F-box" evidence="1">
    <location>
        <begin position="2"/>
        <end position="57"/>
    </location>
</feature>
<reference evidence="3" key="1">
    <citation type="journal article" date="2014" name="Proc. Natl. Acad. Sci. U.S.A.">
        <title>Extensive sampling of basidiomycete genomes demonstrates inadequacy of the white-rot/brown-rot paradigm for wood decay fungi.</title>
        <authorList>
            <person name="Riley R."/>
            <person name="Salamov A.A."/>
            <person name="Brown D.W."/>
            <person name="Nagy L.G."/>
            <person name="Floudas D."/>
            <person name="Held B.W."/>
            <person name="Levasseur A."/>
            <person name="Lombard V."/>
            <person name="Morin E."/>
            <person name="Otillar R."/>
            <person name="Lindquist E.A."/>
            <person name="Sun H."/>
            <person name="LaButti K.M."/>
            <person name="Schmutz J."/>
            <person name="Jabbour D."/>
            <person name="Luo H."/>
            <person name="Baker S.E."/>
            <person name="Pisabarro A.G."/>
            <person name="Walton J.D."/>
            <person name="Blanchette R.A."/>
            <person name="Henrissat B."/>
            <person name="Martin F."/>
            <person name="Cullen D."/>
            <person name="Hibbett D.S."/>
            <person name="Grigoriev I.V."/>
        </authorList>
    </citation>
    <scope>NUCLEOTIDE SEQUENCE [LARGE SCALE GENOMIC DNA]</scope>
    <source>
        <strain evidence="3">FD-172 SS1</strain>
    </source>
</reference>
<dbReference type="EMBL" id="KL198047">
    <property type="protein sequence ID" value="KDQ12944.1"/>
    <property type="molecule type" value="Genomic_DNA"/>
</dbReference>
<evidence type="ECO:0000313" key="2">
    <source>
        <dbReference type="EMBL" id="KDQ12944.1"/>
    </source>
</evidence>
<sequence>MASLPIELLFQVMEALDYSHPSAYDRSTSIVDTLCQLSLVSRSFHAAATPHLYRSVALVGSASTSDFARTMSESEKHTHVRVILFDRLWEEVDLIPDICTILHAVAPSLQRLFVAFPLISGRHHFDDDVLRAFDKLSLHNLVEFVSERHNYNGLIMRDYPVMESRWVRLRRLALHDCTINDHHIATLSTLPALEIVAYLSALQRWDQPLTAPLPPSLLRQVIILQTFPFFDEVVTYFNRMGVERGAPVAVTTILPPLGTRAASFAWTIRQVAAGKLWEADKYEGAVTTLG</sequence>
<dbReference type="AlphaFoldDB" id="A0A067MBL3"/>
<dbReference type="Pfam" id="PF12937">
    <property type="entry name" value="F-box-like"/>
    <property type="match status" value="1"/>
</dbReference>
<keyword evidence="3" id="KW-1185">Reference proteome</keyword>
<dbReference type="HOGENOM" id="CLU_936864_0_0_1"/>